<feature type="region of interest" description="Disordered" evidence="1">
    <location>
        <begin position="17"/>
        <end position="65"/>
    </location>
</feature>
<evidence type="ECO:0000313" key="2">
    <source>
        <dbReference type="EMBL" id="JAC70906.1"/>
    </source>
</evidence>
<accession>A0A061RK56</accession>
<protein>
    <submittedName>
        <fullName evidence="2">Uncharacterized protein</fullName>
    </submittedName>
</protein>
<evidence type="ECO:0000256" key="1">
    <source>
        <dbReference type="SAM" id="MobiDB-lite"/>
    </source>
</evidence>
<organism evidence="2">
    <name type="scientific">Tetraselmis sp. GSL018</name>
    <dbReference type="NCBI Taxonomy" id="582737"/>
    <lineage>
        <taxon>Eukaryota</taxon>
        <taxon>Viridiplantae</taxon>
        <taxon>Chlorophyta</taxon>
        <taxon>core chlorophytes</taxon>
        <taxon>Chlorodendrophyceae</taxon>
        <taxon>Chlorodendrales</taxon>
        <taxon>Chlorodendraceae</taxon>
        <taxon>Tetraselmis</taxon>
    </lineage>
</organism>
<gene>
    <name evidence="2" type="ORF">TSPGSL018_3113</name>
</gene>
<dbReference type="EMBL" id="GBEZ01015238">
    <property type="protein sequence ID" value="JAC70906.1"/>
    <property type="molecule type" value="Transcribed_RNA"/>
</dbReference>
<dbReference type="AlphaFoldDB" id="A0A061RK56"/>
<proteinExistence type="predicted"/>
<reference evidence="2" key="1">
    <citation type="submission" date="2014-05" db="EMBL/GenBank/DDBJ databases">
        <title>The transcriptome of the halophilic microalga Tetraselmis sp. GSL018 isolated from the Great Salt Lake, Utah.</title>
        <authorList>
            <person name="Jinkerson R.E."/>
            <person name="D'Adamo S."/>
            <person name="Posewitz M.C."/>
        </authorList>
    </citation>
    <scope>NUCLEOTIDE SEQUENCE</scope>
    <source>
        <strain evidence="2">GSL018</strain>
    </source>
</reference>
<name>A0A061RK56_9CHLO</name>
<sequence>MIVAWRVADETQVLDARRSAREADGPWARPSPRRVGALSAMPRPDGARGPRIQRAGAGTLQEARL</sequence>